<sequence length="329" mass="38195">MINIFGKLQRFYKKTRKERYVNIVDSEEPILVSMSRLTFLELEIDLLTQLLYKEIKTILPQSILSGLKWSDISIEDLNKIETSINKKFQLKVSPIVEPLISILRGLLETHKKFYSGKVMPFYVKLKKEHANTTEQSKEFIYSLKNEKRTKWYSECRSTEKHFQNNFRAGTPRNFTRTNGNNLELPLNNRNLRFHNPLTPRNSHITDTNRLKSDKFYNFDSSATTPRDFGARNSNFGNDYTPRKNTKATATLRSLNNQNRNILAAKALLGLSVNLPTTEQEIRKAYLRAAMRWHPDKSNLGSNDKSHSCFTAIRNAMELLLNNISKEGEI</sequence>
<dbReference type="SMART" id="SM00271">
    <property type="entry name" value="DnaJ"/>
    <property type="match status" value="1"/>
</dbReference>
<evidence type="ECO:0000313" key="3">
    <source>
        <dbReference type="Proteomes" id="UP001311799"/>
    </source>
</evidence>
<dbReference type="PROSITE" id="PS50076">
    <property type="entry name" value="DNAJ_2"/>
    <property type="match status" value="1"/>
</dbReference>
<dbReference type="Gene3D" id="1.10.287.110">
    <property type="entry name" value="DnaJ domain"/>
    <property type="match status" value="1"/>
</dbReference>
<dbReference type="InterPro" id="IPR036869">
    <property type="entry name" value="J_dom_sf"/>
</dbReference>
<name>A0AAV9XT62_9CRYT</name>
<accession>A0AAV9XT62</accession>
<dbReference type="CDD" id="cd06257">
    <property type="entry name" value="DnaJ"/>
    <property type="match status" value="1"/>
</dbReference>
<dbReference type="EMBL" id="JAWDEY010000036">
    <property type="protein sequence ID" value="KAK6587876.1"/>
    <property type="molecule type" value="Genomic_DNA"/>
</dbReference>
<comment type="caution">
    <text evidence="2">The sequence shown here is derived from an EMBL/GenBank/DDBJ whole genome shotgun (WGS) entry which is preliminary data.</text>
</comment>
<dbReference type="Proteomes" id="UP001311799">
    <property type="component" value="Unassembled WGS sequence"/>
</dbReference>
<evidence type="ECO:0000313" key="2">
    <source>
        <dbReference type="EMBL" id="KAK6587876.1"/>
    </source>
</evidence>
<dbReference type="SUPFAM" id="SSF46565">
    <property type="entry name" value="Chaperone J-domain"/>
    <property type="match status" value="1"/>
</dbReference>
<dbReference type="AlphaFoldDB" id="A0AAV9XT62"/>
<protein>
    <recommendedName>
        <fullName evidence="1">J domain-containing protein</fullName>
    </recommendedName>
</protein>
<dbReference type="Pfam" id="PF00226">
    <property type="entry name" value="DnaJ"/>
    <property type="match status" value="1"/>
</dbReference>
<dbReference type="InterPro" id="IPR001623">
    <property type="entry name" value="DnaJ_domain"/>
</dbReference>
<organism evidence="2 3">
    <name type="scientific">Cryptosporidium xiaoi</name>
    <dbReference type="NCBI Taxonomy" id="659607"/>
    <lineage>
        <taxon>Eukaryota</taxon>
        <taxon>Sar</taxon>
        <taxon>Alveolata</taxon>
        <taxon>Apicomplexa</taxon>
        <taxon>Conoidasida</taxon>
        <taxon>Coccidia</taxon>
        <taxon>Eucoccidiorida</taxon>
        <taxon>Eimeriorina</taxon>
        <taxon>Cryptosporidiidae</taxon>
        <taxon>Cryptosporidium</taxon>
    </lineage>
</organism>
<proteinExistence type="predicted"/>
<gene>
    <name evidence="2" type="ORF">RS030_81311</name>
</gene>
<feature type="domain" description="J" evidence="1">
    <location>
        <begin position="263"/>
        <end position="324"/>
    </location>
</feature>
<evidence type="ECO:0000259" key="1">
    <source>
        <dbReference type="PROSITE" id="PS50076"/>
    </source>
</evidence>
<keyword evidence="3" id="KW-1185">Reference proteome</keyword>
<reference evidence="2 3" key="1">
    <citation type="submission" date="2023-10" db="EMBL/GenBank/DDBJ databases">
        <title>Comparative genomics analysis reveals potential genetic determinants of host preference in Cryptosporidium xiaoi.</title>
        <authorList>
            <person name="Xiao L."/>
            <person name="Li J."/>
        </authorList>
    </citation>
    <scope>NUCLEOTIDE SEQUENCE [LARGE SCALE GENOMIC DNA]</scope>
    <source>
        <strain evidence="2 3">52996</strain>
    </source>
</reference>